<evidence type="ECO:0000256" key="3">
    <source>
        <dbReference type="ARBA" id="ARBA00022737"/>
    </source>
</evidence>
<dbReference type="EMBL" id="CBTN010000014">
    <property type="protein sequence ID" value="CDH52783.1"/>
    <property type="molecule type" value="Genomic_DNA"/>
</dbReference>
<comment type="subcellular location">
    <subcellularLocation>
        <location evidence="1">Nucleus</location>
    </subcellularLocation>
</comment>
<evidence type="ECO:0000259" key="9">
    <source>
        <dbReference type="PROSITE" id="PS50157"/>
    </source>
</evidence>
<feature type="compositionally biased region" description="Low complexity" evidence="8">
    <location>
        <begin position="187"/>
        <end position="209"/>
    </location>
</feature>
<evidence type="ECO:0000256" key="4">
    <source>
        <dbReference type="ARBA" id="ARBA00022771"/>
    </source>
</evidence>
<accession>A0A068RRG9</accession>
<dbReference type="PROSITE" id="PS00028">
    <property type="entry name" value="ZINC_FINGER_C2H2_1"/>
    <property type="match status" value="4"/>
</dbReference>
<dbReference type="PANTHER" id="PTHR23235">
    <property type="entry name" value="KRUEPPEL-LIKE TRANSCRIPTION FACTOR"/>
    <property type="match status" value="1"/>
</dbReference>
<keyword evidence="6" id="KW-0539">Nucleus</keyword>
<dbReference type="Gene3D" id="3.30.160.60">
    <property type="entry name" value="Classic Zinc Finger"/>
    <property type="match status" value="4"/>
</dbReference>
<evidence type="ECO:0000256" key="6">
    <source>
        <dbReference type="ARBA" id="ARBA00023242"/>
    </source>
</evidence>
<dbReference type="STRING" id="1263082.A0A068RRG9"/>
<keyword evidence="11" id="KW-1185">Reference proteome</keyword>
<dbReference type="GO" id="GO:0000978">
    <property type="term" value="F:RNA polymerase II cis-regulatory region sequence-specific DNA binding"/>
    <property type="evidence" value="ECO:0007669"/>
    <property type="project" value="UniProtKB-ARBA"/>
</dbReference>
<dbReference type="AlphaFoldDB" id="A0A068RRG9"/>
<proteinExistence type="predicted"/>
<keyword evidence="4 7" id="KW-0863">Zinc-finger</keyword>
<dbReference type="InterPro" id="IPR013087">
    <property type="entry name" value="Znf_C2H2_type"/>
</dbReference>
<dbReference type="GO" id="GO:0005634">
    <property type="term" value="C:nucleus"/>
    <property type="evidence" value="ECO:0007669"/>
    <property type="project" value="UniProtKB-SubCell"/>
</dbReference>
<dbReference type="SUPFAM" id="SSF57667">
    <property type="entry name" value="beta-beta-alpha zinc fingers"/>
    <property type="match status" value="2"/>
</dbReference>
<evidence type="ECO:0000256" key="2">
    <source>
        <dbReference type="ARBA" id="ARBA00022723"/>
    </source>
</evidence>
<keyword evidence="2" id="KW-0479">Metal-binding</keyword>
<evidence type="ECO:0000256" key="8">
    <source>
        <dbReference type="SAM" id="MobiDB-lite"/>
    </source>
</evidence>
<dbReference type="InterPro" id="IPR036236">
    <property type="entry name" value="Znf_C2H2_sf"/>
</dbReference>
<feature type="domain" description="C2H2-type" evidence="9">
    <location>
        <begin position="48"/>
        <end position="75"/>
    </location>
</feature>
<dbReference type="FunFam" id="3.30.160.60:FF:000125">
    <property type="entry name" value="Putative zinc finger protein 143"/>
    <property type="match status" value="1"/>
</dbReference>
<reference evidence="10" key="1">
    <citation type="submission" date="2013-08" db="EMBL/GenBank/DDBJ databases">
        <title>Gene expansion shapes genome architecture in the human pathogen Lichtheimia corymbifera: an evolutionary genomics analysis in the ancient terrestrial Mucorales (Mucoromycotina).</title>
        <authorList>
            <person name="Schwartze V.U."/>
            <person name="Winter S."/>
            <person name="Shelest E."/>
            <person name="Marcet-Houben M."/>
            <person name="Horn F."/>
            <person name="Wehner S."/>
            <person name="Hoffmann K."/>
            <person name="Riege K."/>
            <person name="Sammeth M."/>
            <person name="Nowrousian M."/>
            <person name="Valiante V."/>
            <person name="Linde J."/>
            <person name="Jacobsen I.D."/>
            <person name="Marz M."/>
            <person name="Brakhage A.A."/>
            <person name="Gabaldon T."/>
            <person name="Bocker S."/>
            <person name="Voigt K."/>
        </authorList>
    </citation>
    <scope>NUCLEOTIDE SEQUENCE [LARGE SCALE GENOMIC DNA]</scope>
    <source>
        <strain evidence="10">FSU 9682</strain>
    </source>
</reference>
<evidence type="ECO:0000256" key="1">
    <source>
        <dbReference type="ARBA" id="ARBA00004123"/>
    </source>
</evidence>
<dbReference type="OrthoDB" id="654211at2759"/>
<feature type="domain" description="C2H2-type" evidence="9">
    <location>
        <begin position="76"/>
        <end position="105"/>
    </location>
</feature>
<feature type="domain" description="C2H2-type" evidence="9">
    <location>
        <begin position="136"/>
        <end position="161"/>
    </location>
</feature>
<keyword evidence="3" id="KW-0677">Repeat</keyword>
<evidence type="ECO:0000256" key="5">
    <source>
        <dbReference type="ARBA" id="ARBA00022833"/>
    </source>
</evidence>
<organism evidence="10 11">
    <name type="scientific">Lichtheimia corymbifera JMRC:FSU:9682</name>
    <dbReference type="NCBI Taxonomy" id="1263082"/>
    <lineage>
        <taxon>Eukaryota</taxon>
        <taxon>Fungi</taxon>
        <taxon>Fungi incertae sedis</taxon>
        <taxon>Mucoromycota</taxon>
        <taxon>Mucoromycotina</taxon>
        <taxon>Mucoromycetes</taxon>
        <taxon>Mucorales</taxon>
        <taxon>Lichtheimiaceae</taxon>
        <taxon>Lichtheimia</taxon>
    </lineage>
</organism>
<dbReference type="SMART" id="SM00355">
    <property type="entry name" value="ZnF_C2H2"/>
    <property type="match status" value="4"/>
</dbReference>
<gene>
    <name evidence="10" type="ORF">LCOR_04221.1</name>
</gene>
<evidence type="ECO:0000313" key="10">
    <source>
        <dbReference type="EMBL" id="CDH52783.1"/>
    </source>
</evidence>
<dbReference type="VEuPathDB" id="FungiDB:LCOR_04221.1"/>
<dbReference type="PANTHER" id="PTHR23235:SF140">
    <property type="entry name" value="ZINC FINGER PROTEIN 300 ISOFORM X1"/>
    <property type="match status" value="1"/>
</dbReference>
<dbReference type="FunFam" id="3.30.160.60:FF:000139">
    <property type="entry name" value="zinc finger protein 1 homolog"/>
    <property type="match status" value="1"/>
</dbReference>
<dbReference type="GO" id="GO:0008270">
    <property type="term" value="F:zinc ion binding"/>
    <property type="evidence" value="ECO:0007669"/>
    <property type="project" value="UniProtKB-KW"/>
</dbReference>
<dbReference type="GO" id="GO:0000981">
    <property type="term" value="F:DNA-binding transcription factor activity, RNA polymerase II-specific"/>
    <property type="evidence" value="ECO:0007669"/>
    <property type="project" value="TreeGrafter"/>
</dbReference>
<evidence type="ECO:0000256" key="7">
    <source>
        <dbReference type="PROSITE-ProRule" id="PRU00042"/>
    </source>
</evidence>
<keyword evidence="5" id="KW-0862">Zinc</keyword>
<feature type="compositionally biased region" description="Polar residues" evidence="8">
    <location>
        <begin position="245"/>
        <end position="258"/>
    </location>
</feature>
<feature type="domain" description="C2H2-type" evidence="9">
    <location>
        <begin position="106"/>
        <end position="135"/>
    </location>
</feature>
<comment type="caution">
    <text evidence="10">The sequence shown here is derived from an EMBL/GenBank/DDBJ whole genome shotgun (WGS) entry which is preliminary data.</text>
</comment>
<dbReference type="PROSITE" id="PS50157">
    <property type="entry name" value="ZINC_FINGER_C2H2_2"/>
    <property type="match status" value="4"/>
</dbReference>
<name>A0A068RRG9_9FUNG</name>
<feature type="region of interest" description="Disordered" evidence="8">
    <location>
        <begin position="177"/>
        <end position="258"/>
    </location>
</feature>
<evidence type="ECO:0000313" key="11">
    <source>
        <dbReference type="Proteomes" id="UP000027586"/>
    </source>
</evidence>
<sequence length="320" mass="36020">MQHTHTYIDMSGAMHYTDQTNKKPKKNDIMDILELINVDTQQNANKQHRCNECNKAFGRRSDLARHQRIHTNERPYACDEPGCGKRFIQRSALKVHIRTHSGERPHVCEHPECGKSFSDSSSLARHRRIHTGRRPYQCRYDGCYKSFARKTVLTKHQKLAHGPIVKRASLQWKPYELPTEKQQRRASSSSTCSSTSSIVTTPTSSPSTSMLGATSPPATWGNKVPDMTPPSPVPSLASPRDTIIMSPTSPEQQHYPFNNNQLPPVSYWRRESCFSLPPLTNTLPPLNKPSAAHHDALPTIMLSYPAPPASGPRRDASFCF</sequence>
<dbReference type="FunFam" id="3.30.160.60:FF:000072">
    <property type="entry name" value="zinc finger protein 143 isoform X1"/>
    <property type="match status" value="1"/>
</dbReference>
<protein>
    <submittedName>
        <fullName evidence="10">Zinc finger protein 32</fullName>
    </submittedName>
</protein>
<dbReference type="Pfam" id="PF00096">
    <property type="entry name" value="zf-C2H2"/>
    <property type="match status" value="4"/>
</dbReference>
<dbReference type="Proteomes" id="UP000027586">
    <property type="component" value="Unassembled WGS sequence"/>
</dbReference>